<keyword evidence="4" id="KW-1185">Reference proteome</keyword>
<dbReference type="NCBIfam" id="TIGR01877">
    <property type="entry name" value="cas_cas6"/>
    <property type="match status" value="1"/>
</dbReference>
<organism evidence="3 4">
    <name type="scientific">Psychrobacillus insolitus</name>
    <dbReference type="NCBI Taxonomy" id="1461"/>
    <lineage>
        <taxon>Bacteria</taxon>
        <taxon>Bacillati</taxon>
        <taxon>Bacillota</taxon>
        <taxon>Bacilli</taxon>
        <taxon>Bacillales</taxon>
        <taxon>Bacillaceae</taxon>
        <taxon>Psychrobacillus</taxon>
    </lineage>
</organism>
<keyword evidence="1" id="KW-0051">Antiviral defense</keyword>
<dbReference type="PANTHER" id="PTHR36984">
    <property type="entry name" value="CRISPR-ASSOCIATED ENDORIBONUCLEASE CAS6 1"/>
    <property type="match status" value="1"/>
</dbReference>
<sequence length="244" mass="28018">MKLQVSFNAPILPRRYHFLFTSLIKSALEVSAPKLKNGMYQYGVKSNKIPKPFTGSVYLQSYRMEEDGFQIDGEVKLIISSPSAEFLIHVYNGFIQKTNYKYKKYELDVNHVKILTEKLPTKEKILLNTLSPIALKDKSGRFLSVEDPNYEKELVYISNEVVKAVEGRELNRPLKFTPISMQKTIVQLQHDSFRKLNNKSILFVESYKGLFLLEGHNEDLTILTQAGLGHRRAQLFGAVELVDE</sequence>
<dbReference type="GO" id="GO:0051607">
    <property type="term" value="P:defense response to virus"/>
    <property type="evidence" value="ECO:0007669"/>
    <property type="project" value="UniProtKB-KW"/>
</dbReference>
<evidence type="ECO:0000313" key="4">
    <source>
        <dbReference type="Proteomes" id="UP000248646"/>
    </source>
</evidence>
<dbReference type="InterPro" id="IPR010156">
    <property type="entry name" value="CRISPR-assoc_prot_Cas6"/>
</dbReference>
<proteinExistence type="predicted"/>
<dbReference type="InterPro" id="IPR049435">
    <property type="entry name" value="Cas_Cas6_C"/>
</dbReference>
<feature type="domain" description="CRISPR associated protein Cas6 C-terminal" evidence="2">
    <location>
        <begin position="117"/>
        <end position="241"/>
    </location>
</feature>
<name>A0A2W7MMU2_9BACI</name>
<dbReference type="RefSeq" id="WP_111439247.1">
    <property type="nucleotide sequence ID" value="NZ_QKZI01000002.1"/>
</dbReference>
<dbReference type="CDD" id="cd21140">
    <property type="entry name" value="Cas6_I-like"/>
    <property type="match status" value="1"/>
</dbReference>
<evidence type="ECO:0000259" key="2">
    <source>
        <dbReference type="Pfam" id="PF01881"/>
    </source>
</evidence>
<accession>A0A2W7MMU2</accession>
<dbReference type="Proteomes" id="UP000248646">
    <property type="component" value="Unassembled WGS sequence"/>
</dbReference>
<dbReference type="InterPro" id="IPR045747">
    <property type="entry name" value="CRISPR-assoc_prot_Cas6_N_sf"/>
</dbReference>
<evidence type="ECO:0000256" key="1">
    <source>
        <dbReference type="ARBA" id="ARBA00023118"/>
    </source>
</evidence>
<dbReference type="Gene3D" id="3.30.70.1890">
    <property type="match status" value="1"/>
</dbReference>
<dbReference type="EMBL" id="QKZI01000002">
    <property type="protein sequence ID" value="PZX05805.1"/>
    <property type="molecule type" value="Genomic_DNA"/>
</dbReference>
<evidence type="ECO:0000313" key="3">
    <source>
        <dbReference type="EMBL" id="PZX05805.1"/>
    </source>
</evidence>
<reference evidence="3 4" key="1">
    <citation type="submission" date="2018-06" db="EMBL/GenBank/DDBJ databases">
        <title>Genomic Encyclopedia of Type Strains, Phase IV (KMG-IV): sequencing the most valuable type-strain genomes for metagenomic binning, comparative biology and taxonomic classification.</title>
        <authorList>
            <person name="Goeker M."/>
        </authorList>
    </citation>
    <scope>NUCLEOTIDE SEQUENCE [LARGE SCALE GENOMIC DNA]</scope>
    <source>
        <strain evidence="3 4">DSM 5</strain>
    </source>
</reference>
<dbReference type="PANTHER" id="PTHR36984:SF3">
    <property type="entry name" value="CRISPR-ASSOCIATED ENDORIBONUCLEASE CAS6"/>
    <property type="match status" value="1"/>
</dbReference>
<gene>
    <name evidence="3" type="ORF">C7437_102271</name>
</gene>
<dbReference type="Pfam" id="PF01881">
    <property type="entry name" value="Cas_Cas6_C"/>
    <property type="match status" value="1"/>
</dbReference>
<dbReference type="GO" id="GO:0016788">
    <property type="term" value="F:hydrolase activity, acting on ester bonds"/>
    <property type="evidence" value="ECO:0007669"/>
    <property type="project" value="InterPro"/>
</dbReference>
<dbReference type="OrthoDB" id="45555at2"/>
<protein>
    <submittedName>
        <fullName evidence="3">CRISPR-associated Cas6 family protein</fullName>
    </submittedName>
</protein>
<comment type="caution">
    <text evidence="3">The sequence shown here is derived from an EMBL/GenBank/DDBJ whole genome shotgun (WGS) entry which is preliminary data.</text>
</comment>
<dbReference type="Gene3D" id="3.30.70.1900">
    <property type="match status" value="1"/>
</dbReference>
<dbReference type="AlphaFoldDB" id="A0A2W7MMU2"/>